<keyword evidence="4" id="KW-0560">Oxidoreductase</keyword>
<dbReference type="GO" id="GO:0010224">
    <property type="term" value="P:response to UV-B"/>
    <property type="evidence" value="ECO:0007669"/>
    <property type="project" value="EnsemblPlants"/>
</dbReference>
<dbReference type="PROSITE" id="PS51471">
    <property type="entry name" value="FE2OG_OXY"/>
    <property type="match status" value="1"/>
</dbReference>
<proteinExistence type="inferred from homology"/>
<dbReference type="GO" id="GO:0016706">
    <property type="term" value="F:2-oxoglutarate-dependent dioxygenase activity"/>
    <property type="evidence" value="ECO:0000318"/>
    <property type="project" value="GO_Central"/>
</dbReference>
<evidence type="ECO:0000256" key="4">
    <source>
        <dbReference type="RuleBase" id="RU003682"/>
    </source>
</evidence>
<dbReference type="Proteomes" id="UP000017836">
    <property type="component" value="Unassembled WGS sequence"/>
</dbReference>
<dbReference type="InterPro" id="IPR044861">
    <property type="entry name" value="IPNS-like_FE2OG_OXY"/>
</dbReference>
<dbReference type="InterPro" id="IPR027443">
    <property type="entry name" value="IPNS-like_sf"/>
</dbReference>
<dbReference type="EMBL" id="KI392588">
    <property type="protein sequence ID" value="ERN13517.1"/>
    <property type="molecule type" value="Genomic_DNA"/>
</dbReference>
<protein>
    <recommendedName>
        <fullName evidence="5">Fe2OG dioxygenase domain-containing protein</fullName>
    </recommendedName>
</protein>
<evidence type="ECO:0000256" key="2">
    <source>
        <dbReference type="ARBA" id="ARBA00022723"/>
    </source>
</evidence>
<keyword evidence="3 4" id="KW-0408">Iron</keyword>
<comment type="similarity">
    <text evidence="1 4">Belongs to the iron/ascorbate-dependent oxidoreductase family.</text>
</comment>
<dbReference type="InterPro" id="IPR026992">
    <property type="entry name" value="DIOX_N"/>
</dbReference>
<dbReference type="eggNOG" id="KOG0143">
    <property type="taxonomic scope" value="Eukaryota"/>
</dbReference>
<dbReference type="GO" id="GO:0045486">
    <property type="term" value="F:flavanone 3-dioxygenase activity"/>
    <property type="evidence" value="ECO:0007669"/>
    <property type="project" value="EnsemblPlants"/>
</dbReference>
<keyword evidence="2 4" id="KW-0479">Metal-binding</keyword>
<sequence>MAQMTALTRAFFSLPLHEKQRFSISQGKPGGFVVSSHVHEDEAVMDWRELMIYITYPVQARDYSQWPEKPEGWREVVDEYSARLRELGCKIVEVLSHGLGLDREVMVHACGRVDQRLVLNYYPECPQPDMTLGLRRHTDPGIVTLLLQDQVGGLQATKDGGKTWITVLPVEGALVVNLGDHAHVSASPTFTCTNVLGDGFRKVSSRSFQNP</sequence>
<dbReference type="Gene3D" id="2.60.120.330">
    <property type="entry name" value="B-lactam Antibiotic, Isopenicillin N Synthase, Chain"/>
    <property type="match status" value="1"/>
</dbReference>
<evidence type="ECO:0000259" key="5">
    <source>
        <dbReference type="PROSITE" id="PS51471"/>
    </source>
</evidence>
<dbReference type="PANTHER" id="PTHR47991">
    <property type="entry name" value="OXOGLUTARATE/IRON-DEPENDENT DIOXYGENASE"/>
    <property type="match status" value="1"/>
</dbReference>
<gene>
    <name evidence="6" type="ORF">AMTR_s00041p00220450</name>
</gene>
<dbReference type="Gramene" id="ERN13517">
    <property type="protein sequence ID" value="ERN13517"/>
    <property type="gene ID" value="AMTR_s00041p00220450"/>
</dbReference>
<evidence type="ECO:0000256" key="3">
    <source>
        <dbReference type="ARBA" id="ARBA00023004"/>
    </source>
</evidence>
<name>W1PU02_AMBTC</name>
<dbReference type="InterPro" id="IPR050295">
    <property type="entry name" value="Plant_2OG-oxidoreductases"/>
</dbReference>
<dbReference type="Pfam" id="PF14226">
    <property type="entry name" value="DIOX_N"/>
    <property type="match status" value="1"/>
</dbReference>
<accession>W1PU02</accession>
<reference evidence="7" key="1">
    <citation type="journal article" date="2013" name="Science">
        <title>The Amborella genome and the evolution of flowering plants.</title>
        <authorList>
            <consortium name="Amborella Genome Project"/>
        </authorList>
    </citation>
    <scope>NUCLEOTIDE SEQUENCE [LARGE SCALE GENOMIC DNA]</scope>
</reference>
<organism evidence="6 7">
    <name type="scientific">Amborella trichopoda</name>
    <dbReference type="NCBI Taxonomy" id="13333"/>
    <lineage>
        <taxon>Eukaryota</taxon>
        <taxon>Viridiplantae</taxon>
        <taxon>Streptophyta</taxon>
        <taxon>Embryophyta</taxon>
        <taxon>Tracheophyta</taxon>
        <taxon>Spermatophyta</taxon>
        <taxon>Magnoliopsida</taxon>
        <taxon>Amborellales</taxon>
        <taxon>Amborellaceae</taxon>
        <taxon>Amborella</taxon>
    </lineage>
</organism>
<dbReference type="InterPro" id="IPR005123">
    <property type="entry name" value="Oxoglu/Fe-dep_dioxygenase_dom"/>
</dbReference>
<dbReference type="GO" id="GO:0009813">
    <property type="term" value="P:flavonoid biosynthetic process"/>
    <property type="evidence" value="ECO:0007669"/>
    <property type="project" value="EnsemblPlants"/>
</dbReference>
<dbReference type="STRING" id="13333.W1PU02"/>
<evidence type="ECO:0000256" key="1">
    <source>
        <dbReference type="ARBA" id="ARBA00008056"/>
    </source>
</evidence>
<feature type="domain" description="Fe2OG dioxygenase" evidence="5">
    <location>
        <begin position="112"/>
        <end position="211"/>
    </location>
</feature>
<evidence type="ECO:0000313" key="6">
    <source>
        <dbReference type="EMBL" id="ERN13517.1"/>
    </source>
</evidence>
<dbReference type="GO" id="GO:0046872">
    <property type="term" value="F:metal ion binding"/>
    <property type="evidence" value="ECO:0007669"/>
    <property type="project" value="UniProtKB-KW"/>
</dbReference>
<dbReference type="SUPFAM" id="SSF51197">
    <property type="entry name" value="Clavaminate synthase-like"/>
    <property type="match status" value="1"/>
</dbReference>
<dbReference type="AlphaFoldDB" id="W1PU02"/>
<dbReference type="Pfam" id="PF03171">
    <property type="entry name" value="2OG-FeII_Oxy"/>
    <property type="match status" value="1"/>
</dbReference>
<dbReference type="HOGENOM" id="CLU_010119_9_0_1"/>
<keyword evidence="7" id="KW-1185">Reference proteome</keyword>
<evidence type="ECO:0000313" key="7">
    <source>
        <dbReference type="Proteomes" id="UP000017836"/>
    </source>
</evidence>